<keyword evidence="11" id="KW-1185">Reference proteome</keyword>
<sequence>MESTAVTKAVDGGDNTAATKAVDGGFNTEVTAVTEADQGGDINKGTGLVTEEGTGPMTEAHSGDNFEGIEAAENNVILIERVTDGDDAEIESFASDGRSKSPSLPSLLVPDNDTPLHENIPEVISHTLPTDNSLNSPVIYNLPFRQNRGKPPSRYSPDTTGKKAKYPVSNYVSTQRLPSKPRPPPIAVRMDTDSSTTTSTAVYHHKKDKVVVIMGATGCGKTRVSIDLATCFQSEIVNSDKMQVYKGLDITTNKITIQDRQGVPHHLLGEVDPDAGELTPSEYRLSGGLAISGIVSRQKLPIVVGGSNSLIHALVADRFNPELNVFDGSNPVSTQLRYNCCFLWVDVSLPVLCDYLCKRVDEMLDSGMLDELSEYYGSVDPASQIGLRKAIGVPEFGRYLKKYPPGSGCGGGIGGEWDRGRRGVYEDSVREIKENTCQLAKRQIGKILRLKGAGWDLKRVDATESFREVMMATSDDHNKKRKKKRWMEVWGRDVLEPSMKIVKRFLEEE</sequence>
<keyword evidence="4" id="KW-0547">Nucleotide-binding</keyword>
<dbReference type="EMBL" id="VDCV01000008">
    <property type="protein sequence ID" value="KAB5544771.1"/>
    <property type="molecule type" value="Genomic_DNA"/>
</dbReference>
<evidence type="ECO:0000256" key="8">
    <source>
        <dbReference type="ARBA" id="ARBA00066838"/>
    </source>
</evidence>
<protein>
    <recommendedName>
        <fullName evidence="8">adenylate dimethylallyltransferase (ADP/ATP-dependent)</fullName>
        <ecNumber evidence="8">2.5.1.112</ecNumber>
    </recommendedName>
</protein>
<keyword evidence="5" id="KW-0067">ATP-binding</keyword>
<dbReference type="InterPro" id="IPR027417">
    <property type="entry name" value="P-loop_NTPase"/>
</dbReference>
<accession>A0A5N5LRN4</accession>
<dbReference type="Gene3D" id="1.10.287.890">
    <property type="entry name" value="Crystal structure of tRNA isopentenylpyrophosphate transferase (bh2366) domain"/>
    <property type="match status" value="1"/>
</dbReference>
<dbReference type="GO" id="GO:0052622">
    <property type="term" value="F:ATP/ADP dimethylallyltransferase activity"/>
    <property type="evidence" value="ECO:0007669"/>
    <property type="project" value="UniProtKB-EC"/>
</dbReference>
<feature type="region of interest" description="Disordered" evidence="9">
    <location>
        <begin position="141"/>
        <end position="193"/>
    </location>
</feature>
<keyword evidence="3" id="KW-0203">Cytokinin biosynthesis</keyword>
<dbReference type="InterPro" id="IPR039657">
    <property type="entry name" value="Dimethylallyltransferase"/>
</dbReference>
<comment type="caution">
    <text evidence="10">The sequence shown here is derived from an EMBL/GenBank/DDBJ whole genome shotgun (WGS) entry which is preliminary data.</text>
</comment>
<dbReference type="GO" id="GO:0005524">
    <property type="term" value="F:ATP binding"/>
    <property type="evidence" value="ECO:0007669"/>
    <property type="project" value="UniProtKB-KW"/>
</dbReference>
<dbReference type="Pfam" id="PF01715">
    <property type="entry name" value="IPPT"/>
    <property type="match status" value="2"/>
</dbReference>
<dbReference type="PANTHER" id="PTHR11088:SF86">
    <property type="entry name" value="ADENYLATE ISOPENTENYLTRANSFERASE 4-RELATED"/>
    <property type="match status" value="1"/>
</dbReference>
<reference evidence="11" key="1">
    <citation type="journal article" date="2019" name="Gigascience">
        <title>De novo genome assembly of the endangered Acer yangbiense, a plant species with extremely small populations endemic to Yunnan Province, China.</title>
        <authorList>
            <person name="Yang J."/>
            <person name="Wariss H.M."/>
            <person name="Tao L."/>
            <person name="Zhang R."/>
            <person name="Yun Q."/>
            <person name="Hollingsworth P."/>
            <person name="Dao Z."/>
            <person name="Luo G."/>
            <person name="Guo H."/>
            <person name="Ma Y."/>
            <person name="Sun W."/>
        </authorList>
    </citation>
    <scope>NUCLEOTIDE SEQUENCE [LARGE SCALE GENOMIC DNA]</scope>
    <source>
        <strain evidence="11">cv. br00</strain>
    </source>
</reference>
<dbReference type="EC" id="2.5.1.112" evidence="8"/>
<comment type="similarity">
    <text evidence="1">Belongs to the IPP transferase family.</text>
</comment>
<comment type="catalytic activity">
    <reaction evidence="6">
        <text>dimethylallyl diphosphate + ATP = N(6)-(dimethylallyl)adenosine 5'-triphosphate + diphosphate</text>
        <dbReference type="Rhea" id="RHEA:36331"/>
        <dbReference type="ChEBI" id="CHEBI:30616"/>
        <dbReference type="ChEBI" id="CHEBI:33019"/>
        <dbReference type="ChEBI" id="CHEBI:57623"/>
        <dbReference type="ChEBI" id="CHEBI:73532"/>
        <dbReference type="EC" id="2.5.1.112"/>
    </reaction>
</comment>
<evidence type="ECO:0000256" key="5">
    <source>
        <dbReference type="ARBA" id="ARBA00022840"/>
    </source>
</evidence>
<evidence type="ECO:0000256" key="3">
    <source>
        <dbReference type="ARBA" id="ARBA00022712"/>
    </source>
</evidence>
<dbReference type="AlphaFoldDB" id="A0A5N5LRN4"/>
<evidence type="ECO:0000313" key="11">
    <source>
        <dbReference type="Proteomes" id="UP000326939"/>
    </source>
</evidence>
<dbReference type="Proteomes" id="UP000326939">
    <property type="component" value="Chromosome 8"/>
</dbReference>
<dbReference type="PANTHER" id="PTHR11088">
    <property type="entry name" value="TRNA DIMETHYLALLYLTRANSFERASE"/>
    <property type="match status" value="1"/>
</dbReference>
<evidence type="ECO:0000256" key="4">
    <source>
        <dbReference type="ARBA" id="ARBA00022741"/>
    </source>
</evidence>
<evidence type="ECO:0000313" key="10">
    <source>
        <dbReference type="EMBL" id="KAB5544771.1"/>
    </source>
</evidence>
<name>A0A5N5LRN4_9ROSI</name>
<evidence type="ECO:0000256" key="2">
    <source>
        <dbReference type="ARBA" id="ARBA00022679"/>
    </source>
</evidence>
<gene>
    <name evidence="10" type="ORF">DKX38_012883</name>
</gene>
<evidence type="ECO:0000256" key="7">
    <source>
        <dbReference type="ARBA" id="ARBA00052386"/>
    </source>
</evidence>
<dbReference type="GO" id="GO:0005739">
    <property type="term" value="C:mitochondrion"/>
    <property type="evidence" value="ECO:0007669"/>
    <property type="project" value="TreeGrafter"/>
</dbReference>
<organism evidence="10 11">
    <name type="scientific">Salix brachista</name>
    <dbReference type="NCBI Taxonomy" id="2182728"/>
    <lineage>
        <taxon>Eukaryota</taxon>
        <taxon>Viridiplantae</taxon>
        <taxon>Streptophyta</taxon>
        <taxon>Embryophyta</taxon>
        <taxon>Tracheophyta</taxon>
        <taxon>Spermatophyta</taxon>
        <taxon>Magnoliopsida</taxon>
        <taxon>eudicotyledons</taxon>
        <taxon>Gunneridae</taxon>
        <taxon>Pentapetalae</taxon>
        <taxon>rosids</taxon>
        <taxon>fabids</taxon>
        <taxon>Malpighiales</taxon>
        <taxon>Salicaceae</taxon>
        <taxon>Saliceae</taxon>
        <taxon>Salix</taxon>
    </lineage>
</organism>
<dbReference type="GO" id="GO:0009824">
    <property type="term" value="F:AMP dimethylallyltransferase activity"/>
    <property type="evidence" value="ECO:0007669"/>
    <property type="project" value="TreeGrafter"/>
</dbReference>
<dbReference type="SUPFAM" id="SSF52540">
    <property type="entry name" value="P-loop containing nucleoside triphosphate hydrolases"/>
    <property type="match status" value="1"/>
</dbReference>
<evidence type="ECO:0000256" key="6">
    <source>
        <dbReference type="ARBA" id="ARBA00051744"/>
    </source>
</evidence>
<dbReference type="GO" id="GO:0009691">
    <property type="term" value="P:cytokinin biosynthetic process"/>
    <property type="evidence" value="ECO:0007669"/>
    <property type="project" value="UniProtKB-KW"/>
</dbReference>
<evidence type="ECO:0000256" key="9">
    <source>
        <dbReference type="SAM" id="MobiDB-lite"/>
    </source>
</evidence>
<dbReference type="FunFam" id="1.10.287.890:FF:000003">
    <property type="entry name" value="Adenylate isopentenyltransferase"/>
    <property type="match status" value="1"/>
</dbReference>
<dbReference type="Gene3D" id="3.40.50.300">
    <property type="entry name" value="P-loop containing nucleotide triphosphate hydrolases"/>
    <property type="match status" value="1"/>
</dbReference>
<dbReference type="GO" id="GO:0052381">
    <property type="term" value="F:tRNA dimethylallyltransferase activity"/>
    <property type="evidence" value="ECO:0007669"/>
    <property type="project" value="TreeGrafter"/>
</dbReference>
<evidence type="ECO:0000256" key="1">
    <source>
        <dbReference type="ARBA" id="ARBA00005842"/>
    </source>
</evidence>
<proteinExistence type="inferred from homology"/>
<comment type="catalytic activity">
    <reaction evidence="7">
        <text>dimethylallyl diphosphate + ADP = N(6)-(dimethylallyl)adenosine 5'-diphosphate + diphosphate</text>
        <dbReference type="Rhea" id="RHEA:36327"/>
        <dbReference type="ChEBI" id="CHEBI:33019"/>
        <dbReference type="ChEBI" id="CHEBI:57623"/>
        <dbReference type="ChEBI" id="CHEBI:73533"/>
        <dbReference type="ChEBI" id="CHEBI:456216"/>
        <dbReference type="EC" id="2.5.1.112"/>
    </reaction>
</comment>
<dbReference type="GO" id="GO:0006400">
    <property type="term" value="P:tRNA modification"/>
    <property type="evidence" value="ECO:0007669"/>
    <property type="project" value="TreeGrafter"/>
</dbReference>
<dbReference type="FunFam" id="3.40.50.300:FF:005038">
    <property type="entry name" value="tRNA delta(2)-isopentenylpyrophosphate transferase, putative"/>
    <property type="match status" value="1"/>
</dbReference>
<keyword evidence="2" id="KW-0808">Transferase</keyword>